<sequence length="281" mass="29428">MTALNLVATRDGLAHVDGADAVLLDLPHGDVAELLAEGEGFAPARAAKELRRVPLADVQGDLLAPLARTRAIWGVGLNYHSKAELTGRPVPEEPILFLRALSAVSAPGAEIELPQDRSGQVDYEAEVAFVVGRRMSCVRPERVWEHIAAVTAANDMTARDVMVATGTPSLAKSFPGFGALGASVLELAGVPDPGDIAVRATVNGVVHQDSTTAELIFPVPDLISRISRFAVLEPGDVVLTGTPAGTGQDRKVFLGAGDEVEIAVAGVLPLRTRYRAAPGRS</sequence>
<evidence type="ECO:0000256" key="1">
    <source>
        <dbReference type="ARBA" id="ARBA00022723"/>
    </source>
</evidence>
<feature type="domain" description="Fumarylacetoacetase-like C-terminal" evidence="2">
    <location>
        <begin position="72"/>
        <end position="273"/>
    </location>
</feature>
<dbReference type="InterPro" id="IPR036663">
    <property type="entry name" value="Fumarylacetoacetase_C_sf"/>
</dbReference>
<comment type="caution">
    <text evidence="3">The sequence shown here is derived from an EMBL/GenBank/DDBJ whole genome shotgun (WGS) entry which is preliminary data.</text>
</comment>
<reference evidence="3 4" key="1">
    <citation type="submission" date="2024-06" db="EMBL/GenBank/DDBJ databases">
        <title>The Natural Products Discovery Center: Release of the First 8490 Sequenced Strains for Exploring Actinobacteria Biosynthetic Diversity.</title>
        <authorList>
            <person name="Kalkreuter E."/>
            <person name="Kautsar S.A."/>
            <person name="Yang D."/>
            <person name="Bader C.D."/>
            <person name="Teijaro C.N."/>
            <person name="Fluegel L."/>
            <person name="Davis C.M."/>
            <person name="Simpson J.R."/>
            <person name="Lauterbach L."/>
            <person name="Steele A.D."/>
            <person name="Gui C."/>
            <person name="Meng S."/>
            <person name="Li G."/>
            <person name="Viehrig K."/>
            <person name="Ye F."/>
            <person name="Su P."/>
            <person name="Kiefer A.F."/>
            <person name="Nichols A."/>
            <person name="Cepeda A.J."/>
            <person name="Yan W."/>
            <person name="Fan B."/>
            <person name="Jiang Y."/>
            <person name="Adhikari A."/>
            <person name="Zheng C.-J."/>
            <person name="Schuster L."/>
            <person name="Cowan T.M."/>
            <person name="Smanski M.J."/>
            <person name="Chevrette M.G."/>
            <person name="De Carvalho L.P.S."/>
            <person name="Shen B."/>
        </authorList>
    </citation>
    <scope>NUCLEOTIDE SEQUENCE [LARGE SCALE GENOMIC DNA]</scope>
    <source>
        <strain evidence="3 4">NPDC050100</strain>
    </source>
</reference>
<dbReference type="InterPro" id="IPR011234">
    <property type="entry name" value="Fumarylacetoacetase-like_C"/>
</dbReference>
<proteinExistence type="predicted"/>
<gene>
    <name evidence="3" type="ORF">AB0I59_41030</name>
</gene>
<dbReference type="EMBL" id="JBFALK010000040">
    <property type="protein sequence ID" value="MEV0975013.1"/>
    <property type="molecule type" value="Genomic_DNA"/>
</dbReference>
<dbReference type="PANTHER" id="PTHR11820:SF7">
    <property type="entry name" value="ACYLPYRUVASE FAHD1, MITOCHONDRIAL"/>
    <property type="match status" value="1"/>
</dbReference>
<keyword evidence="3" id="KW-0378">Hydrolase</keyword>
<evidence type="ECO:0000259" key="2">
    <source>
        <dbReference type="Pfam" id="PF01557"/>
    </source>
</evidence>
<keyword evidence="1" id="KW-0479">Metal-binding</keyword>
<dbReference type="SUPFAM" id="SSF56529">
    <property type="entry name" value="FAH"/>
    <property type="match status" value="1"/>
</dbReference>
<evidence type="ECO:0000313" key="4">
    <source>
        <dbReference type="Proteomes" id="UP001551675"/>
    </source>
</evidence>
<evidence type="ECO:0000313" key="3">
    <source>
        <dbReference type="EMBL" id="MEV0975013.1"/>
    </source>
</evidence>
<dbReference type="PANTHER" id="PTHR11820">
    <property type="entry name" value="ACYLPYRUVASE"/>
    <property type="match status" value="1"/>
</dbReference>
<name>A0ABV3GTP5_MICGL</name>
<dbReference type="Pfam" id="PF01557">
    <property type="entry name" value="FAA_hydrolase"/>
    <property type="match status" value="1"/>
</dbReference>
<dbReference type="RefSeq" id="WP_358142257.1">
    <property type="nucleotide sequence ID" value="NZ_JBFALK010000040.1"/>
</dbReference>
<dbReference type="GO" id="GO:0016787">
    <property type="term" value="F:hydrolase activity"/>
    <property type="evidence" value="ECO:0007669"/>
    <property type="project" value="UniProtKB-KW"/>
</dbReference>
<keyword evidence="4" id="KW-1185">Reference proteome</keyword>
<dbReference type="Proteomes" id="UP001551675">
    <property type="component" value="Unassembled WGS sequence"/>
</dbReference>
<dbReference type="Gene3D" id="3.90.850.10">
    <property type="entry name" value="Fumarylacetoacetase-like, C-terminal domain"/>
    <property type="match status" value="1"/>
</dbReference>
<accession>A0ABV3GTP5</accession>
<protein>
    <submittedName>
        <fullName evidence="3">Fumarylacetoacetate hydrolase family protein</fullName>
    </submittedName>
</protein>
<organism evidence="3 4">
    <name type="scientific">Microtetraspora glauca</name>
    <dbReference type="NCBI Taxonomy" id="1996"/>
    <lineage>
        <taxon>Bacteria</taxon>
        <taxon>Bacillati</taxon>
        <taxon>Actinomycetota</taxon>
        <taxon>Actinomycetes</taxon>
        <taxon>Streptosporangiales</taxon>
        <taxon>Streptosporangiaceae</taxon>
        <taxon>Microtetraspora</taxon>
    </lineage>
</organism>